<proteinExistence type="predicted"/>
<accession>A0A8J6U6N4</accession>
<gene>
    <name evidence="2" type="ORF">ICJ83_01995</name>
</gene>
<sequence>MRTLLLLFVLLISLDSEGQIVSDKNQRGVNGDVLKDITLTGNVTDINSLDLIGAELVIKGTSIMTKTNFDGNFNLKCKKGCVLVVSYTGFETKEVTIENQTNINIVLEEKGNPEPMRSLTKSEVRKIRRSDKKLKQADQRENERNNMESVDLKEVILEEAGRATKRSMWKHRK</sequence>
<dbReference type="SUPFAM" id="SSF49464">
    <property type="entry name" value="Carboxypeptidase regulatory domain-like"/>
    <property type="match status" value="1"/>
</dbReference>
<evidence type="ECO:0000313" key="2">
    <source>
        <dbReference type="EMBL" id="MBD0830895.1"/>
    </source>
</evidence>
<feature type="region of interest" description="Disordered" evidence="1">
    <location>
        <begin position="114"/>
        <end position="147"/>
    </location>
</feature>
<dbReference type="GO" id="GO:0004180">
    <property type="term" value="F:carboxypeptidase activity"/>
    <property type="evidence" value="ECO:0007669"/>
    <property type="project" value="UniProtKB-KW"/>
</dbReference>
<dbReference type="InterPro" id="IPR008969">
    <property type="entry name" value="CarboxyPept-like_regulatory"/>
</dbReference>
<evidence type="ECO:0000313" key="3">
    <source>
        <dbReference type="Proteomes" id="UP000600588"/>
    </source>
</evidence>
<keyword evidence="3" id="KW-1185">Reference proteome</keyword>
<dbReference type="EMBL" id="JACVXB010000001">
    <property type="protein sequence ID" value="MBD0830895.1"/>
    <property type="molecule type" value="Genomic_DNA"/>
</dbReference>
<evidence type="ECO:0000256" key="1">
    <source>
        <dbReference type="SAM" id="MobiDB-lite"/>
    </source>
</evidence>
<dbReference type="RefSeq" id="WP_188228679.1">
    <property type="nucleotide sequence ID" value="NZ_JACVXB010000001.1"/>
</dbReference>
<keyword evidence="2" id="KW-0378">Hydrolase</keyword>
<dbReference type="AlphaFoldDB" id="A0A8J6U6N4"/>
<comment type="caution">
    <text evidence="2">The sequence shown here is derived from an EMBL/GenBank/DDBJ whole genome shotgun (WGS) entry which is preliminary data.</text>
</comment>
<dbReference type="Pfam" id="PF13715">
    <property type="entry name" value="CarbopepD_reg_2"/>
    <property type="match status" value="1"/>
</dbReference>
<name>A0A8J6U6N4_9FLAO</name>
<organism evidence="2 3">
    <name type="scientific">Aestuariibaculum sediminum</name>
    <dbReference type="NCBI Taxonomy" id="2770637"/>
    <lineage>
        <taxon>Bacteria</taxon>
        <taxon>Pseudomonadati</taxon>
        <taxon>Bacteroidota</taxon>
        <taxon>Flavobacteriia</taxon>
        <taxon>Flavobacteriales</taxon>
        <taxon>Flavobacteriaceae</taxon>
    </lineage>
</organism>
<protein>
    <submittedName>
        <fullName evidence="2">Carboxypeptidase-like regulatory domain-containing protein</fullName>
    </submittedName>
</protein>
<keyword evidence="2" id="KW-0645">Protease</keyword>
<keyword evidence="2" id="KW-0121">Carboxypeptidase</keyword>
<reference evidence="2 3" key="1">
    <citation type="submission" date="2020-09" db="EMBL/GenBank/DDBJ databases">
        <title>TT11 complete genome.</title>
        <authorList>
            <person name="Wu Z."/>
        </authorList>
    </citation>
    <scope>NUCLEOTIDE SEQUENCE [LARGE SCALE GENOMIC DNA]</scope>
    <source>
        <strain evidence="2 3">TT11</strain>
    </source>
</reference>
<feature type="compositionally biased region" description="Basic and acidic residues" evidence="1">
    <location>
        <begin position="133"/>
        <end position="147"/>
    </location>
</feature>
<dbReference type="Proteomes" id="UP000600588">
    <property type="component" value="Unassembled WGS sequence"/>
</dbReference>
<dbReference type="Gene3D" id="2.60.40.1120">
    <property type="entry name" value="Carboxypeptidase-like, regulatory domain"/>
    <property type="match status" value="1"/>
</dbReference>